<gene>
    <name evidence="1" type="ORF">QOZ94_004154</name>
</gene>
<reference evidence="1 2" key="1">
    <citation type="submission" date="2023-07" db="EMBL/GenBank/DDBJ databases">
        <title>Genomic Encyclopedia of Type Strains, Phase IV (KMG-IV): sequencing the most valuable type-strain genomes for metagenomic binning, comparative biology and taxonomic classification.</title>
        <authorList>
            <person name="Goeker M."/>
        </authorList>
    </citation>
    <scope>NUCLEOTIDE SEQUENCE [LARGE SCALE GENOMIC DNA]</scope>
    <source>
        <strain evidence="1 2">DSM 3770</strain>
    </source>
</reference>
<sequence>MDPSRSITSAEGVGTLIGAVRVDSGGADVIEINLNGKIIMYGRWKAIVRNNGTFSIDIISFGYDNKFNVDNYHIDARFVISRSDEDAIRKIISKLFKAAYEREKIFPFNLDDIKFDGDIRYSSGWIRTI</sequence>
<dbReference type="EMBL" id="JAUSVY010000016">
    <property type="protein sequence ID" value="MDQ0507331.1"/>
    <property type="molecule type" value="Genomic_DNA"/>
</dbReference>
<dbReference type="RefSeq" id="WP_237347425.1">
    <property type="nucleotide sequence ID" value="NZ_JABWGX010000035.1"/>
</dbReference>
<evidence type="ECO:0000313" key="1">
    <source>
        <dbReference type="EMBL" id="MDQ0507331.1"/>
    </source>
</evidence>
<evidence type="ECO:0000313" key="2">
    <source>
        <dbReference type="Proteomes" id="UP001241747"/>
    </source>
</evidence>
<organism evidence="1 2">
    <name type="scientific">Xanthobacter agilis</name>
    <dbReference type="NCBI Taxonomy" id="47492"/>
    <lineage>
        <taxon>Bacteria</taxon>
        <taxon>Pseudomonadati</taxon>
        <taxon>Pseudomonadota</taxon>
        <taxon>Alphaproteobacteria</taxon>
        <taxon>Hyphomicrobiales</taxon>
        <taxon>Xanthobacteraceae</taxon>
        <taxon>Xanthobacter</taxon>
    </lineage>
</organism>
<protein>
    <submittedName>
        <fullName evidence="1">Uncharacterized protein</fullName>
    </submittedName>
</protein>
<comment type="caution">
    <text evidence="1">The sequence shown here is derived from an EMBL/GenBank/DDBJ whole genome shotgun (WGS) entry which is preliminary data.</text>
</comment>
<name>A0ABU0LJL7_XANAG</name>
<accession>A0ABU0LJL7</accession>
<proteinExistence type="predicted"/>
<dbReference type="Proteomes" id="UP001241747">
    <property type="component" value="Unassembled WGS sequence"/>
</dbReference>
<keyword evidence="2" id="KW-1185">Reference proteome</keyword>